<proteinExistence type="predicted"/>
<dbReference type="Proteomes" id="UP000671908">
    <property type="component" value="Chromosome"/>
</dbReference>
<organism evidence="1 2">
    <name type="scientific">Treponema parvum</name>
    <dbReference type="NCBI Taxonomy" id="138851"/>
    <lineage>
        <taxon>Bacteria</taxon>
        <taxon>Pseudomonadati</taxon>
        <taxon>Spirochaetota</taxon>
        <taxon>Spirochaetia</taxon>
        <taxon>Spirochaetales</taxon>
        <taxon>Treponemataceae</taxon>
        <taxon>Treponema</taxon>
    </lineage>
</organism>
<sequence>MKTVADTPRNIEDWDYFQKIKARLTPAKVLKIRRENANLTQAALAEK</sequence>
<dbReference type="RefSeq" id="WP_210119487.1">
    <property type="nucleotide sequence ID" value="NZ_CP054142.1"/>
</dbReference>
<name>A0A975IFE5_9SPIR</name>
<gene>
    <name evidence="1" type="ORF">HRQ91_10445</name>
</gene>
<reference evidence="1 2" key="1">
    <citation type="journal article" date="2021" name="Microbiol. Resour. Announc.">
        <title>Complete Genome Sequences of Three Human Oral Treponema parvum Isolates.</title>
        <authorList>
            <person name="Zeng H."/>
            <person name="Watt R.M."/>
        </authorList>
    </citation>
    <scope>NUCLEOTIDE SEQUENCE [LARGE SCALE GENOMIC DNA]</scope>
    <source>
        <strain evidence="1 2">ATCC 700770</strain>
    </source>
</reference>
<dbReference type="EMBL" id="CP054142">
    <property type="protein sequence ID" value="QTQ14848.1"/>
    <property type="molecule type" value="Genomic_DNA"/>
</dbReference>
<dbReference type="KEGG" id="tpav:HRQ91_10445"/>
<keyword evidence="2" id="KW-1185">Reference proteome</keyword>
<dbReference type="AlphaFoldDB" id="A0A975IFE5"/>
<accession>A0A975IFE5</accession>
<evidence type="ECO:0000313" key="2">
    <source>
        <dbReference type="Proteomes" id="UP000671908"/>
    </source>
</evidence>
<evidence type="ECO:0000313" key="1">
    <source>
        <dbReference type="EMBL" id="QTQ14848.1"/>
    </source>
</evidence>
<protein>
    <submittedName>
        <fullName evidence="1">Uncharacterized protein</fullName>
    </submittedName>
</protein>